<name>A0A319ERM5_ASPSB</name>
<dbReference type="Pfam" id="PF10342">
    <property type="entry name" value="Kre9_KNH"/>
    <property type="match status" value="1"/>
</dbReference>
<proteinExistence type="predicted"/>
<dbReference type="Proteomes" id="UP000248423">
    <property type="component" value="Unassembled WGS sequence"/>
</dbReference>
<dbReference type="AlphaFoldDB" id="A0A319ERM5"/>
<dbReference type="EMBL" id="KZ826350">
    <property type="protein sequence ID" value="PYI06324.1"/>
    <property type="molecule type" value="Genomic_DNA"/>
</dbReference>
<feature type="signal peptide" evidence="2">
    <location>
        <begin position="1"/>
        <end position="18"/>
    </location>
</feature>
<evidence type="ECO:0000256" key="2">
    <source>
        <dbReference type="SAM" id="SignalP"/>
    </source>
</evidence>
<keyword evidence="5" id="KW-1185">Reference proteome</keyword>
<sequence length="247" mass="24760">MRFFTTAIVSALAALASAYTTPDYSEGPTGNAIYTPSLDELVTAGSPFEITWDPTTSGTVSLVLLRGPSTDCVPIQTIVEDISNTGKYSWTPSTSLEPDTTHYGLLLVVEGTGQYQYSTQFGIKNPYYSSSSSVAAATTTTAAAVSTASAATQVVVTEATTSIAAETVTASAKTTVSVPVIGGSKPTSLVVAPSGVSSASVIRSSAAASGTPAASSSSIAPIYTGAADRNVISFGAVAAGVAAVLAF</sequence>
<gene>
    <name evidence="4" type="ORF">BO78DRAFT_117273</name>
</gene>
<dbReference type="OrthoDB" id="4094614at2759"/>
<organism evidence="4 5">
    <name type="scientific">Aspergillus sclerotiicarbonarius (strain CBS 121057 / IBT 28362)</name>
    <dbReference type="NCBI Taxonomy" id="1448318"/>
    <lineage>
        <taxon>Eukaryota</taxon>
        <taxon>Fungi</taxon>
        <taxon>Dikarya</taxon>
        <taxon>Ascomycota</taxon>
        <taxon>Pezizomycotina</taxon>
        <taxon>Eurotiomycetes</taxon>
        <taxon>Eurotiomycetidae</taxon>
        <taxon>Eurotiales</taxon>
        <taxon>Aspergillaceae</taxon>
        <taxon>Aspergillus</taxon>
        <taxon>Aspergillus subgen. Circumdati</taxon>
    </lineage>
</organism>
<protein>
    <recommendedName>
        <fullName evidence="3">Yeast cell wall synthesis Kre9/Knh1-like N-terminal domain-containing protein</fullName>
    </recommendedName>
</protein>
<evidence type="ECO:0000313" key="4">
    <source>
        <dbReference type="EMBL" id="PYI06324.1"/>
    </source>
</evidence>
<reference evidence="4 5" key="1">
    <citation type="submission" date="2018-02" db="EMBL/GenBank/DDBJ databases">
        <title>The genomes of Aspergillus section Nigri reveals drivers in fungal speciation.</title>
        <authorList>
            <consortium name="DOE Joint Genome Institute"/>
            <person name="Vesth T.C."/>
            <person name="Nybo J."/>
            <person name="Theobald S."/>
            <person name="Brandl J."/>
            <person name="Frisvad J.C."/>
            <person name="Nielsen K.F."/>
            <person name="Lyhne E.K."/>
            <person name="Kogle M.E."/>
            <person name="Kuo A."/>
            <person name="Riley R."/>
            <person name="Clum A."/>
            <person name="Nolan M."/>
            <person name="Lipzen A."/>
            <person name="Salamov A."/>
            <person name="Henrissat B."/>
            <person name="Wiebenga A."/>
            <person name="De vries R.P."/>
            <person name="Grigoriev I.V."/>
            <person name="Mortensen U.H."/>
            <person name="Andersen M.R."/>
            <person name="Baker S.E."/>
        </authorList>
    </citation>
    <scope>NUCLEOTIDE SEQUENCE [LARGE SCALE GENOMIC DNA]</scope>
    <source>
        <strain evidence="4 5">CBS 121057</strain>
    </source>
</reference>
<feature type="domain" description="Yeast cell wall synthesis Kre9/Knh1-like N-terminal" evidence="3">
    <location>
        <begin position="35"/>
        <end position="123"/>
    </location>
</feature>
<evidence type="ECO:0000259" key="3">
    <source>
        <dbReference type="Pfam" id="PF10342"/>
    </source>
</evidence>
<keyword evidence="1 2" id="KW-0732">Signal</keyword>
<dbReference type="InterPro" id="IPR018466">
    <property type="entry name" value="Kre9/Knh1-like_N"/>
</dbReference>
<accession>A0A319ERM5</accession>
<evidence type="ECO:0000256" key="1">
    <source>
        <dbReference type="ARBA" id="ARBA00022729"/>
    </source>
</evidence>
<dbReference type="PANTHER" id="PTHR40633:SF1">
    <property type="entry name" value="GPI ANCHORED SERINE-THREONINE RICH PROTEIN (AFU_ORTHOLOGUE AFUA_1G03630)"/>
    <property type="match status" value="1"/>
</dbReference>
<evidence type="ECO:0000313" key="5">
    <source>
        <dbReference type="Proteomes" id="UP000248423"/>
    </source>
</evidence>
<dbReference type="VEuPathDB" id="FungiDB:BO78DRAFT_117273"/>
<dbReference type="PANTHER" id="PTHR40633">
    <property type="entry name" value="MATRIX PROTEIN, PUTATIVE (AFU_ORTHOLOGUE AFUA_8G05410)-RELATED"/>
    <property type="match status" value="1"/>
</dbReference>
<feature type="chain" id="PRO_5016261229" description="Yeast cell wall synthesis Kre9/Knh1-like N-terminal domain-containing protein" evidence="2">
    <location>
        <begin position="19"/>
        <end position="247"/>
    </location>
</feature>
<dbReference type="InterPro" id="IPR052982">
    <property type="entry name" value="SRP1/TIP1-like"/>
</dbReference>